<protein>
    <submittedName>
        <fullName evidence="7">Acetolactate synthase</fullName>
    </submittedName>
</protein>
<dbReference type="InterPro" id="IPR000399">
    <property type="entry name" value="TPP-bd_CS"/>
</dbReference>
<feature type="domain" description="Thiamine pyrophosphate enzyme N-terminal TPP-binding" evidence="6">
    <location>
        <begin position="13"/>
        <end position="127"/>
    </location>
</feature>
<dbReference type="CDD" id="cd07035">
    <property type="entry name" value="TPP_PYR_POX_like"/>
    <property type="match status" value="1"/>
</dbReference>
<dbReference type="Pfam" id="PF02775">
    <property type="entry name" value="TPP_enzyme_C"/>
    <property type="match status" value="1"/>
</dbReference>
<proteinExistence type="inferred from homology"/>
<dbReference type="InterPro" id="IPR029035">
    <property type="entry name" value="DHS-like_NAD/FAD-binding_dom"/>
</dbReference>
<dbReference type="GO" id="GO:0000287">
    <property type="term" value="F:magnesium ion binding"/>
    <property type="evidence" value="ECO:0007669"/>
    <property type="project" value="InterPro"/>
</dbReference>
<evidence type="ECO:0000313" key="7">
    <source>
        <dbReference type="EMBL" id="GGF13150.1"/>
    </source>
</evidence>
<sequence>MTAHETAPATAAKVADQIAATLKAYGGAFAVGIPGNDVLETIRACEDQGIRFVLAKSEPSAAFIADAIWQVTERPVALIPALGPGLANAISGLAGALMERSALLVLTGEVAKPQADIYTHQVFDHVALAKPVVKYAADLNGQRAAQQTAKALDVALAYPAGPAMLNIPADVNRQAAKPAVIPQPPKRPRIALTADEAARLNKLIDEAARPLVLIGRGALRQGVPEALEAFVDARQLPFFATYKAKGVVSDKHPLSLGAVGLSPIVDAVNLKQVDAADLLVLVGFDPIELRDAWLDAWGVERRVISLDWGSLDHRVFPMGEEAFGDLPTVLGQLTPATATRRATGHVAAHRAEVAAIVRPRDPVGAISPAGLFKAVSDRVRPDWLMTVDVGAHRILASHAVDCVTPGQMLQSNGLCCMGYAVPAAIGAQLARPDKTVVALVGDGCMLMSLGDLALAAELDLPLVVVVLNDDALSLIKLKQAKMQMAPQAVDFRSPRFADIARGMGGEGVRVDNLADFEAALDAAVARRRFTVIDAVVDPAEYLEQM</sequence>
<dbReference type="GO" id="GO:0003984">
    <property type="term" value="F:acetolactate synthase activity"/>
    <property type="evidence" value="ECO:0007669"/>
    <property type="project" value="TreeGrafter"/>
</dbReference>
<keyword evidence="8" id="KW-1185">Reference proteome</keyword>
<dbReference type="PANTHER" id="PTHR18968:SF129">
    <property type="entry name" value="ACETOLACTATE SYNTHASE"/>
    <property type="match status" value="1"/>
</dbReference>
<dbReference type="Proteomes" id="UP000646365">
    <property type="component" value="Unassembled WGS sequence"/>
</dbReference>
<dbReference type="RefSeq" id="WP_189044883.1">
    <property type="nucleotide sequence ID" value="NZ_BMJQ01000004.1"/>
</dbReference>
<comment type="caution">
    <text evidence="7">The sequence shown here is derived from an EMBL/GenBank/DDBJ whole genome shotgun (WGS) entry which is preliminary data.</text>
</comment>
<dbReference type="InterPro" id="IPR029061">
    <property type="entry name" value="THDP-binding"/>
</dbReference>
<dbReference type="InterPro" id="IPR011766">
    <property type="entry name" value="TPP_enzyme_TPP-bd"/>
</dbReference>
<feature type="domain" description="Thiamine pyrophosphate enzyme TPP-binding" evidence="5">
    <location>
        <begin position="388"/>
        <end position="533"/>
    </location>
</feature>
<evidence type="ECO:0000259" key="6">
    <source>
        <dbReference type="Pfam" id="PF02776"/>
    </source>
</evidence>
<dbReference type="AlphaFoldDB" id="A0A8J2YSL9"/>
<dbReference type="EMBL" id="BMJQ01000004">
    <property type="protein sequence ID" value="GGF13150.1"/>
    <property type="molecule type" value="Genomic_DNA"/>
</dbReference>
<accession>A0A8J2YSL9</accession>
<dbReference type="SUPFAM" id="SSF52518">
    <property type="entry name" value="Thiamin diphosphate-binding fold (THDP-binding)"/>
    <property type="match status" value="2"/>
</dbReference>
<dbReference type="Pfam" id="PF02776">
    <property type="entry name" value="TPP_enzyme_N"/>
    <property type="match status" value="1"/>
</dbReference>
<dbReference type="GO" id="GO:0050660">
    <property type="term" value="F:flavin adenine dinucleotide binding"/>
    <property type="evidence" value="ECO:0007669"/>
    <property type="project" value="TreeGrafter"/>
</dbReference>
<dbReference type="PANTHER" id="PTHR18968">
    <property type="entry name" value="THIAMINE PYROPHOSPHATE ENZYMES"/>
    <property type="match status" value="1"/>
</dbReference>
<evidence type="ECO:0000256" key="3">
    <source>
        <dbReference type="RuleBase" id="RU362132"/>
    </source>
</evidence>
<keyword evidence="2 3" id="KW-0786">Thiamine pyrophosphate</keyword>
<dbReference type="InterPro" id="IPR012000">
    <property type="entry name" value="Thiamin_PyroP_enz_cen_dom"/>
</dbReference>
<name>A0A8J2YSL9_9PROT</name>
<dbReference type="CDD" id="cd00568">
    <property type="entry name" value="TPP_enzymes"/>
    <property type="match status" value="1"/>
</dbReference>
<reference evidence="7" key="1">
    <citation type="journal article" date="2014" name="Int. J. Syst. Evol. Microbiol.">
        <title>Complete genome sequence of Corynebacterium casei LMG S-19264T (=DSM 44701T), isolated from a smear-ripened cheese.</title>
        <authorList>
            <consortium name="US DOE Joint Genome Institute (JGI-PGF)"/>
            <person name="Walter F."/>
            <person name="Albersmeier A."/>
            <person name="Kalinowski J."/>
            <person name="Ruckert C."/>
        </authorList>
    </citation>
    <scope>NUCLEOTIDE SEQUENCE</scope>
    <source>
        <strain evidence="7">CGMCC 1.15725</strain>
    </source>
</reference>
<evidence type="ECO:0000259" key="5">
    <source>
        <dbReference type="Pfam" id="PF02775"/>
    </source>
</evidence>
<dbReference type="GO" id="GO:0009099">
    <property type="term" value="P:L-valine biosynthetic process"/>
    <property type="evidence" value="ECO:0007669"/>
    <property type="project" value="TreeGrafter"/>
</dbReference>
<evidence type="ECO:0000256" key="1">
    <source>
        <dbReference type="ARBA" id="ARBA00007812"/>
    </source>
</evidence>
<gene>
    <name evidence="7" type="primary">alsS</name>
    <name evidence="7" type="ORF">GCM10011611_18570</name>
</gene>
<dbReference type="InterPro" id="IPR012001">
    <property type="entry name" value="Thiamin_PyroP_enz_TPP-bd_dom"/>
</dbReference>
<dbReference type="InterPro" id="IPR045229">
    <property type="entry name" value="TPP_enz"/>
</dbReference>
<reference evidence="7" key="2">
    <citation type="submission" date="2020-09" db="EMBL/GenBank/DDBJ databases">
        <authorList>
            <person name="Sun Q."/>
            <person name="Zhou Y."/>
        </authorList>
    </citation>
    <scope>NUCLEOTIDE SEQUENCE</scope>
    <source>
        <strain evidence="7">CGMCC 1.15725</strain>
    </source>
</reference>
<dbReference type="GO" id="GO:0030976">
    <property type="term" value="F:thiamine pyrophosphate binding"/>
    <property type="evidence" value="ECO:0007669"/>
    <property type="project" value="InterPro"/>
</dbReference>
<comment type="similarity">
    <text evidence="1 3">Belongs to the TPP enzyme family.</text>
</comment>
<evidence type="ECO:0000256" key="2">
    <source>
        <dbReference type="ARBA" id="ARBA00023052"/>
    </source>
</evidence>
<feature type="domain" description="Thiamine pyrophosphate enzyme central" evidence="4">
    <location>
        <begin position="199"/>
        <end position="307"/>
    </location>
</feature>
<dbReference type="GO" id="GO:0009097">
    <property type="term" value="P:isoleucine biosynthetic process"/>
    <property type="evidence" value="ECO:0007669"/>
    <property type="project" value="TreeGrafter"/>
</dbReference>
<dbReference type="Pfam" id="PF00205">
    <property type="entry name" value="TPP_enzyme_M"/>
    <property type="match status" value="1"/>
</dbReference>
<dbReference type="SUPFAM" id="SSF52467">
    <property type="entry name" value="DHS-like NAD/FAD-binding domain"/>
    <property type="match status" value="1"/>
</dbReference>
<dbReference type="GO" id="GO:0005948">
    <property type="term" value="C:acetolactate synthase complex"/>
    <property type="evidence" value="ECO:0007669"/>
    <property type="project" value="TreeGrafter"/>
</dbReference>
<dbReference type="Gene3D" id="3.40.50.970">
    <property type="match status" value="2"/>
</dbReference>
<dbReference type="PROSITE" id="PS00187">
    <property type="entry name" value="TPP_ENZYMES"/>
    <property type="match status" value="1"/>
</dbReference>
<evidence type="ECO:0000259" key="4">
    <source>
        <dbReference type="Pfam" id="PF00205"/>
    </source>
</evidence>
<organism evidence="7 8">
    <name type="scientific">Aliidongia dinghuensis</name>
    <dbReference type="NCBI Taxonomy" id="1867774"/>
    <lineage>
        <taxon>Bacteria</taxon>
        <taxon>Pseudomonadati</taxon>
        <taxon>Pseudomonadota</taxon>
        <taxon>Alphaproteobacteria</taxon>
        <taxon>Rhodospirillales</taxon>
        <taxon>Dongiaceae</taxon>
        <taxon>Aliidongia</taxon>
    </lineage>
</organism>
<dbReference type="Gene3D" id="3.40.50.1220">
    <property type="entry name" value="TPP-binding domain"/>
    <property type="match status" value="1"/>
</dbReference>
<evidence type="ECO:0000313" key="8">
    <source>
        <dbReference type="Proteomes" id="UP000646365"/>
    </source>
</evidence>